<gene>
    <name evidence="1" type="ORF">NCTC9128_03417</name>
</gene>
<organism evidence="1 2">
    <name type="scientific">Klebsiella pneumoniae</name>
    <dbReference type="NCBI Taxonomy" id="573"/>
    <lineage>
        <taxon>Bacteria</taxon>
        <taxon>Pseudomonadati</taxon>
        <taxon>Pseudomonadota</taxon>
        <taxon>Gammaproteobacteria</taxon>
        <taxon>Enterobacterales</taxon>
        <taxon>Enterobacteriaceae</taxon>
        <taxon>Klebsiella/Raoultella group</taxon>
        <taxon>Klebsiella</taxon>
        <taxon>Klebsiella pneumoniae complex</taxon>
    </lineage>
</organism>
<proteinExistence type="predicted"/>
<dbReference type="AlphaFoldDB" id="A0A2X3D3L0"/>
<protein>
    <submittedName>
        <fullName evidence="1">Uncharacterized protein</fullName>
    </submittedName>
</protein>
<evidence type="ECO:0000313" key="1">
    <source>
        <dbReference type="EMBL" id="SQC15305.1"/>
    </source>
</evidence>
<evidence type="ECO:0000313" key="2">
    <source>
        <dbReference type="Proteomes" id="UP000251088"/>
    </source>
</evidence>
<dbReference type="EMBL" id="UAWN01000012">
    <property type="protein sequence ID" value="SQC15305.1"/>
    <property type="molecule type" value="Genomic_DNA"/>
</dbReference>
<dbReference type="Proteomes" id="UP000251088">
    <property type="component" value="Unassembled WGS sequence"/>
</dbReference>
<reference evidence="1 2" key="1">
    <citation type="submission" date="2018-06" db="EMBL/GenBank/DDBJ databases">
        <authorList>
            <consortium name="Pathogen Informatics"/>
            <person name="Doyle S."/>
        </authorList>
    </citation>
    <scope>NUCLEOTIDE SEQUENCE [LARGE SCALE GENOMIC DNA]</scope>
    <source>
        <strain evidence="1 2">NCTC9128</strain>
    </source>
</reference>
<sequence length="105" mass="11826">MDIAGAQAIKLVAGVDHRQRFERCRRAVEIDAGIGQSRKLRAKVRGLNAFMEFLVSIPRSSRNLPGVTRSLRPVELSECDSTSVKEGYAEKCWVCVLTYYLTSYE</sequence>
<accession>A0A2X3D3L0</accession>
<name>A0A2X3D3L0_KLEPN</name>